<feature type="compositionally biased region" description="Basic and acidic residues" evidence="1">
    <location>
        <begin position="260"/>
        <end position="283"/>
    </location>
</feature>
<feature type="region of interest" description="Disordered" evidence="1">
    <location>
        <begin position="260"/>
        <end position="312"/>
    </location>
</feature>
<dbReference type="EMBL" id="HACG01019997">
    <property type="protein sequence ID" value="CEK66862.1"/>
    <property type="molecule type" value="Transcribed_RNA"/>
</dbReference>
<dbReference type="CDD" id="cd11660">
    <property type="entry name" value="SANT_TRF"/>
    <property type="match status" value="1"/>
</dbReference>
<name>A0A0B6ZEI6_9EUPU</name>
<organism evidence="3">
    <name type="scientific">Arion vulgaris</name>
    <dbReference type="NCBI Taxonomy" id="1028688"/>
    <lineage>
        <taxon>Eukaryota</taxon>
        <taxon>Metazoa</taxon>
        <taxon>Spiralia</taxon>
        <taxon>Lophotrochozoa</taxon>
        <taxon>Mollusca</taxon>
        <taxon>Gastropoda</taxon>
        <taxon>Heterobranchia</taxon>
        <taxon>Euthyneura</taxon>
        <taxon>Panpulmonata</taxon>
        <taxon>Eupulmonata</taxon>
        <taxon>Stylommatophora</taxon>
        <taxon>Helicina</taxon>
        <taxon>Arionoidea</taxon>
        <taxon>Arionidae</taxon>
        <taxon>Arion</taxon>
    </lineage>
</organism>
<dbReference type="InterPro" id="IPR009057">
    <property type="entry name" value="Homeodomain-like_sf"/>
</dbReference>
<protein>
    <recommendedName>
        <fullName evidence="2">Myb-like domain-containing protein</fullName>
    </recommendedName>
</protein>
<evidence type="ECO:0000313" key="3">
    <source>
        <dbReference type="EMBL" id="CEK66862.1"/>
    </source>
</evidence>
<evidence type="ECO:0000259" key="2">
    <source>
        <dbReference type="PROSITE" id="PS50090"/>
    </source>
</evidence>
<reference evidence="3" key="1">
    <citation type="submission" date="2014-12" db="EMBL/GenBank/DDBJ databases">
        <title>Insight into the proteome of Arion vulgaris.</title>
        <authorList>
            <person name="Aradska J."/>
            <person name="Bulat T."/>
            <person name="Smidak R."/>
            <person name="Sarate P."/>
            <person name="Gangsoo J."/>
            <person name="Sialana F."/>
            <person name="Bilban M."/>
            <person name="Lubec G."/>
        </authorList>
    </citation>
    <scope>NUCLEOTIDE SEQUENCE</scope>
    <source>
        <tissue evidence="3">Skin</tissue>
    </source>
</reference>
<gene>
    <name evidence="3" type="primary">ORF60438</name>
</gene>
<feature type="compositionally biased region" description="Polar residues" evidence="1">
    <location>
        <begin position="293"/>
        <end position="312"/>
    </location>
</feature>
<accession>A0A0B6ZEI6</accession>
<sequence>MSEKEAVSQFYFDYYFKECLDNLRDNNWILTEESKATLTALMAKEVWPDYAENKLKAHLLIIVYNVIKLKDMGLEDSFNNLRENNRLEIMLHLDNLQSSVEHLFHSETFTKLTDISRECLFQIYVLLVNIIHESISDEDADPLVLDVLERVVERLKSVVNFEREDEKNILDQCERVLSQSESCLHFPELNELWELIRALVLEACLFVEAPSDCICQLKDKMSGEKVIESRSKVSDLLEIIGKYKKSQDENMSSALREKCEHIKKQRQQHRDTSQKQSSFREQETMQEAGKPPTASQILNITDSSSGSEHVNMDSSQKYSMLSVVKPRYSLLEFGNSRKPPSHTKCALGKWLPTEEEEFIRETLVIGEGKWAEIRTALKCKRSNVQLKDKWRQISLSRILDVAKQYGLVYSGTQKQ</sequence>
<evidence type="ECO:0000256" key="1">
    <source>
        <dbReference type="SAM" id="MobiDB-lite"/>
    </source>
</evidence>
<dbReference type="PROSITE" id="PS50090">
    <property type="entry name" value="MYB_LIKE"/>
    <property type="match status" value="1"/>
</dbReference>
<dbReference type="InterPro" id="IPR001005">
    <property type="entry name" value="SANT/Myb"/>
</dbReference>
<feature type="domain" description="Myb-like" evidence="2">
    <location>
        <begin position="348"/>
        <end position="394"/>
    </location>
</feature>
<proteinExistence type="predicted"/>
<dbReference type="Gene3D" id="1.10.10.60">
    <property type="entry name" value="Homeodomain-like"/>
    <property type="match status" value="1"/>
</dbReference>
<dbReference type="SUPFAM" id="SSF46689">
    <property type="entry name" value="Homeodomain-like"/>
    <property type="match status" value="1"/>
</dbReference>
<dbReference type="AlphaFoldDB" id="A0A0B6ZEI6"/>